<dbReference type="EMBL" id="LT604072">
    <property type="protein sequence ID" value="SCB04721.1"/>
    <property type="molecule type" value="Genomic_DNA"/>
</dbReference>
<name>A0A1C3TNB3_XANCT</name>
<evidence type="ECO:0000256" key="1">
    <source>
        <dbReference type="SAM" id="Coils"/>
    </source>
</evidence>
<reference evidence="4" key="1">
    <citation type="submission" date="2016-07" db="EMBL/GenBank/DDBJ databases">
        <authorList>
            <person name="Jaenicke Sebastian"/>
        </authorList>
    </citation>
    <scope>NUCLEOTIDE SEQUENCE [LARGE SCALE GENOMIC DNA]</scope>
</reference>
<organism evidence="3 4">
    <name type="scientific">Xanthomonas translucens pv. translucens DSM 18974</name>
    <dbReference type="NCBI Taxonomy" id="1261556"/>
    <lineage>
        <taxon>Bacteria</taxon>
        <taxon>Pseudomonadati</taxon>
        <taxon>Pseudomonadota</taxon>
        <taxon>Gammaproteobacteria</taxon>
        <taxon>Lysobacterales</taxon>
        <taxon>Lysobacteraceae</taxon>
        <taxon>Xanthomonas</taxon>
        <taxon>Xanthomonas translucens group</taxon>
    </lineage>
</organism>
<evidence type="ECO:0000313" key="3">
    <source>
        <dbReference type="EMBL" id="SCB04721.1"/>
    </source>
</evidence>
<proteinExistence type="predicted"/>
<keyword evidence="2" id="KW-0732">Signal</keyword>
<sequence length="257" mass="28847">MTHYAYGPRVSPSRVVAGLLLACGLFFGQANAQVLVNDNMSMGKAIQEYTKQAERFNETRKQYTQELGHYKQQLISLPRLNLGESTMPDNFEERPQDYGLEDTCPGAKITGLKGLLDKFKSLAPNYEGDMVEEQLKICARMVLAQNAQYNESVRMLKRLIQRNTQFNKQVQPQRDSGGTSQGALAANDNEVHRFVAQNAMDLDYWQAQMTAYDNYIVSLKDDQSRLSRKALDGDKTGWLAPLGQIVQAATLAKALEN</sequence>
<dbReference type="AlphaFoldDB" id="A0A1C3TNB3"/>
<evidence type="ECO:0000313" key="4">
    <source>
        <dbReference type="Proteomes" id="UP000093071"/>
    </source>
</evidence>
<dbReference type="Proteomes" id="UP000093071">
    <property type="component" value="Chromosome I"/>
</dbReference>
<dbReference type="PATRIC" id="fig|1261556.5.peg.2060"/>
<protein>
    <submittedName>
        <fullName evidence="3">Conserved hypothetical secreted protein</fullName>
    </submittedName>
</protein>
<gene>
    <name evidence="3" type="ORF">BN444_00217</name>
</gene>
<feature type="signal peptide" evidence="2">
    <location>
        <begin position="1"/>
        <end position="32"/>
    </location>
</feature>
<feature type="chain" id="PRO_5008682144" evidence="2">
    <location>
        <begin position="33"/>
        <end position="257"/>
    </location>
</feature>
<feature type="coiled-coil region" evidence="1">
    <location>
        <begin position="46"/>
        <end position="73"/>
    </location>
</feature>
<evidence type="ECO:0000256" key="2">
    <source>
        <dbReference type="SAM" id="SignalP"/>
    </source>
</evidence>
<accession>A0A1C3TNB3</accession>
<keyword evidence="1" id="KW-0175">Coiled coil</keyword>